<reference evidence="5" key="1">
    <citation type="submission" date="2021-04" db="EMBL/GenBank/DDBJ databases">
        <authorList>
            <person name="Hornung B."/>
        </authorList>
    </citation>
    <scope>NUCLEOTIDE SEQUENCE</scope>
    <source>
        <strain evidence="5">G5G6</strain>
    </source>
</reference>
<protein>
    <submittedName>
        <fullName evidence="5">Transcriptional regulator, AraC family</fullName>
    </submittedName>
</protein>
<evidence type="ECO:0000256" key="3">
    <source>
        <dbReference type="ARBA" id="ARBA00023163"/>
    </source>
</evidence>
<dbReference type="EMBL" id="CAJQUM010000001">
    <property type="protein sequence ID" value="CAG4883699.1"/>
    <property type="molecule type" value="Genomic_DNA"/>
</dbReference>
<dbReference type="GO" id="GO:0000976">
    <property type="term" value="F:transcription cis-regulatory region binding"/>
    <property type="evidence" value="ECO:0007669"/>
    <property type="project" value="TreeGrafter"/>
</dbReference>
<sequence length="341" mass="38895">MALKKLHRSACLTNYEEVAKALHISPLEQLRRVNINSACLTNPDIKIPVSAFIQLMENSAQAAGVENFGLRMAEGRKLSNLGPLAVVLRSQSTMRKALEALRNYSHLQAEAVSFLFEENDGILIIREELMPDRPEPIRQATELSLGVLYRALHVLLGDEWRPSAVCFRHPPPNDMSVHRRVFDSRLQFNSNIDGIICRASNLDDPLPNYDPETARYLQKLLDVINTQPTHSVTDKVRELVWVLLPTGRCSTEIVSRHIGLNRRTLHRHLQKNGQSFSDILDSIRSDMAIKYLVQYHRPIKELAELLGFSEPSAFSRWFTHRFGCTAKSWRQNQKSDNVPSR</sequence>
<comment type="caution">
    <text evidence="5">The sequence shown here is derived from an EMBL/GenBank/DDBJ whole genome shotgun (WGS) entry which is preliminary data.</text>
</comment>
<name>A0A916J2V6_9PROT</name>
<evidence type="ECO:0000256" key="2">
    <source>
        <dbReference type="ARBA" id="ARBA00023125"/>
    </source>
</evidence>
<dbReference type="GO" id="GO:0005829">
    <property type="term" value="C:cytosol"/>
    <property type="evidence" value="ECO:0007669"/>
    <property type="project" value="TreeGrafter"/>
</dbReference>
<dbReference type="AlphaFoldDB" id="A0A916J2V6"/>
<proteinExistence type="predicted"/>
<dbReference type="InterPro" id="IPR018060">
    <property type="entry name" value="HTH_AraC"/>
</dbReference>
<dbReference type="SMART" id="SM00342">
    <property type="entry name" value="HTH_ARAC"/>
    <property type="match status" value="1"/>
</dbReference>
<dbReference type="RefSeq" id="WP_220635634.1">
    <property type="nucleotide sequence ID" value="NZ_CAJQUM010000001.1"/>
</dbReference>
<keyword evidence="2" id="KW-0238">DNA-binding</keyword>
<dbReference type="Pfam" id="PF12833">
    <property type="entry name" value="HTH_18"/>
    <property type="match status" value="1"/>
</dbReference>
<dbReference type="PANTHER" id="PTHR47894:SF4">
    <property type="entry name" value="HTH-TYPE TRANSCRIPTIONAL REGULATOR GADX"/>
    <property type="match status" value="1"/>
</dbReference>
<feature type="domain" description="HTH araC/xylS-type" evidence="4">
    <location>
        <begin position="234"/>
        <end position="332"/>
    </location>
</feature>
<organism evidence="5 6">
    <name type="scientific">Georgfuchsia toluolica</name>
    <dbReference type="NCBI Taxonomy" id="424218"/>
    <lineage>
        <taxon>Bacteria</taxon>
        <taxon>Pseudomonadati</taxon>
        <taxon>Pseudomonadota</taxon>
        <taxon>Betaproteobacteria</taxon>
        <taxon>Nitrosomonadales</taxon>
        <taxon>Sterolibacteriaceae</taxon>
        <taxon>Georgfuchsia</taxon>
    </lineage>
</organism>
<evidence type="ECO:0000259" key="4">
    <source>
        <dbReference type="PROSITE" id="PS01124"/>
    </source>
</evidence>
<dbReference type="PROSITE" id="PS01124">
    <property type="entry name" value="HTH_ARAC_FAMILY_2"/>
    <property type="match status" value="1"/>
</dbReference>
<evidence type="ECO:0000313" key="6">
    <source>
        <dbReference type="Proteomes" id="UP000742786"/>
    </source>
</evidence>
<dbReference type="SUPFAM" id="SSF46689">
    <property type="entry name" value="Homeodomain-like"/>
    <property type="match status" value="1"/>
</dbReference>
<dbReference type="GO" id="GO:0003700">
    <property type="term" value="F:DNA-binding transcription factor activity"/>
    <property type="evidence" value="ECO:0007669"/>
    <property type="project" value="InterPro"/>
</dbReference>
<accession>A0A916J2V6</accession>
<evidence type="ECO:0000313" key="5">
    <source>
        <dbReference type="EMBL" id="CAG4883699.1"/>
    </source>
</evidence>
<evidence type="ECO:0000256" key="1">
    <source>
        <dbReference type="ARBA" id="ARBA00023015"/>
    </source>
</evidence>
<dbReference type="PANTHER" id="PTHR47894">
    <property type="entry name" value="HTH-TYPE TRANSCRIPTIONAL REGULATOR GADX"/>
    <property type="match status" value="1"/>
</dbReference>
<dbReference type="Proteomes" id="UP000742786">
    <property type="component" value="Unassembled WGS sequence"/>
</dbReference>
<gene>
    <name evidence="5" type="ORF">GTOL_11582</name>
</gene>
<keyword evidence="6" id="KW-1185">Reference proteome</keyword>
<dbReference type="Gene3D" id="1.10.10.60">
    <property type="entry name" value="Homeodomain-like"/>
    <property type="match status" value="1"/>
</dbReference>
<dbReference type="Pfam" id="PF12625">
    <property type="entry name" value="Arabinose_bd"/>
    <property type="match status" value="1"/>
</dbReference>
<keyword evidence="1" id="KW-0805">Transcription regulation</keyword>
<dbReference type="InterPro" id="IPR009057">
    <property type="entry name" value="Homeodomain-like_sf"/>
</dbReference>
<keyword evidence="3" id="KW-0804">Transcription</keyword>
<dbReference type="InterPro" id="IPR032687">
    <property type="entry name" value="AraC-type_N"/>
</dbReference>